<comment type="caution">
    <text evidence="7">The sequence shown here is derived from an EMBL/GenBank/DDBJ whole genome shotgun (WGS) entry which is preliminary data.</text>
</comment>
<evidence type="ECO:0000256" key="4">
    <source>
        <dbReference type="ARBA" id="ARBA00039237"/>
    </source>
</evidence>
<evidence type="ECO:0000256" key="1">
    <source>
        <dbReference type="ARBA" id="ARBA00022737"/>
    </source>
</evidence>
<evidence type="ECO:0000256" key="6">
    <source>
        <dbReference type="SAM" id="MobiDB-lite"/>
    </source>
</evidence>
<evidence type="ECO:0000256" key="5">
    <source>
        <dbReference type="PROSITE-ProRule" id="PRU00023"/>
    </source>
</evidence>
<evidence type="ECO:0000313" key="7">
    <source>
        <dbReference type="EMBL" id="KAK4501271.1"/>
    </source>
</evidence>
<keyword evidence="8" id="KW-1185">Reference proteome</keyword>
<dbReference type="Pfam" id="PF00023">
    <property type="entry name" value="Ank"/>
    <property type="match status" value="1"/>
</dbReference>
<dbReference type="EMBL" id="JAXOVC010000005">
    <property type="protein sequence ID" value="KAK4501271.1"/>
    <property type="molecule type" value="Genomic_DNA"/>
</dbReference>
<evidence type="ECO:0000256" key="2">
    <source>
        <dbReference type="ARBA" id="ARBA00023043"/>
    </source>
</evidence>
<dbReference type="SUPFAM" id="SSF48403">
    <property type="entry name" value="Ankyrin repeat"/>
    <property type="match status" value="1"/>
</dbReference>
<name>A0ABR0EID2_ZASCE</name>
<keyword evidence="1" id="KW-0677">Repeat</keyword>
<keyword evidence="2 5" id="KW-0040">ANK repeat</keyword>
<feature type="repeat" description="ANK" evidence="5">
    <location>
        <begin position="251"/>
        <end position="283"/>
    </location>
</feature>
<dbReference type="InterPro" id="IPR036770">
    <property type="entry name" value="Ankyrin_rpt-contain_sf"/>
</dbReference>
<gene>
    <name evidence="7" type="ORF">PRZ48_007078</name>
</gene>
<sequence>MSFRRAFRSHKLSGDEDIFHRFEWPAARSTDEEGRSNVGGRPRFKWTAQMSLHLIILVIHTDMYFDDITAAIKDEHGHGRNHWHEIFGYDPSIARLSDPAAQRRRTEMQAAAFRAFRRQHDDENAETQHKALTQSQQRDSTSASITPPRHINAGGSIVDSDDDLIYSQSFISWIMQNGLQVGRQDISIPHSVDTPPYGQSSIPPPADHSFHASVCRILESYRATDGNLPSITAVIQELLQNRAAPSQANANGETPLHLAVALGHIPIVTLLLEYGADTSLRTGTGESIWQFGARASHDLMLANNPDHEPALLERAMACARIEFARSTVEFNPNLIFKGAARRQDRRGHSHVITTSLSLHEPNRMDQHLAGQQVMVNPVVDQDRYWETPNILNDLHFLPWPDQFENTWLNEELAWITDDGARD</sequence>
<protein>
    <recommendedName>
        <fullName evidence="4">Ankyrin repeat domain-containing protein 54</fullName>
    </recommendedName>
</protein>
<dbReference type="Proteomes" id="UP001305779">
    <property type="component" value="Unassembled WGS sequence"/>
</dbReference>
<dbReference type="PANTHER" id="PTHR24197:SF44">
    <property type="entry name" value="ANKYRIN REPEAT DOMAIN-CONTAINING PROTEIN 54"/>
    <property type="match status" value="1"/>
</dbReference>
<dbReference type="SMART" id="SM00248">
    <property type="entry name" value="ANK"/>
    <property type="match status" value="1"/>
</dbReference>
<dbReference type="InterPro" id="IPR002110">
    <property type="entry name" value="Ankyrin_rpt"/>
</dbReference>
<feature type="compositionally biased region" description="Polar residues" evidence="6">
    <location>
        <begin position="130"/>
        <end position="145"/>
    </location>
</feature>
<comment type="function">
    <text evidence="3">Plays an important role in regulating intracellular signaling events associated with erythroid terminal differentiation.</text>
</comment>
<dbReference type="PROSITE" id="PS50088">
    <property type="entry name" value="ANK_REPEAT"/>
    <property type="match status" value="1"/>
</dbReference>
<proteinExistence type="predicted"/>
<evidence type="ECO:0000256" key="3">
    <source>
        <dbReference type="ARBA" id="ARBA00037385"/>
    </source>
</evidence>
<organism evidence="7 8">
    <name type="scientific">Zasmidium cellare</name>
    <name type="common">Wine cellar mold</name>
    <name type="synonym">Racodium cellare</name>
    <dbReference type="NCBI Taxonomy" id="395010"/>
    <lineage>
        <taxon>Eukaryota</taxon>
        <taxon>Fungi</taxon>
        <taxon>Dikarya</taxon>
        <taxon>Ascomycota</taxon>
        <taxon>Pezizomycotina</taxon>
        <taxon>Dothideomycetes</taxon>
        <taxon>Dothideomycetidae</taxon>
        <taxon>Mycosphaerellales</taxon>
        <taxon>Mycosphaerellaceae</taxon>
        <taxon>Zasmidium</taxon>
    </lineage>
</organism>
<dbReference type="PANTHER" id="PTHR24197">
    <property type="entry name" value="ANKYRIN REPEAT DOMAIN-CONTAINING PROTEIN 61"/>
    <property type="match status" value="1"/>
</dbReference>
<feature type="compositionally biased region" description="Basic and acidic residues" evidence="6">
    <location>
        <begin position="119"/>
        <end position="129"/>
    </location>
</feature>
<dbReference type="Gene3D" id="1.25.40.20">
    <property type="entry name" value="Ankyrin repeat-containing domain"/>
    <property type="match status" value="1"/>
</dbReference>
<reference evidence="7 8" key="1">
    <citation type="journal article" date="2023" name="G3 (Bethesda)">
        <title>A chromosome-level genome assembly of Zasmidium syzygii isolated from banana leaves.</title>
        <authorList>
            <person name="van Westerhoven A.C."/>
            <person name="Mehrabi R."/>
            <person name="Talebi R."/>
            <person name="Steentjes M.B.F."/>
            <person name="Corcolon B."/>
            <person name="Chong P.A."/>
            <person name="Kema G.H.J."/>
            <person name="Seidl M.F."/>
        </authorList>
    </citation>
    <scope>NUCLEOTIDE SEQUENCE [LARGE SCALE GENOMIC DNA]</scope>
    <source>
        <strain evidence="7 8">P124</strain>
    </source>
</reference>
<accession>A0ABR0EID2</accession>
<dbReference type="PROSITE" id="PS50297">
    <property type="entry name" value="ANK_REP_REGION"/>
    <property type="match status" value="1"/>
</dbReference>
<evidence type="ECO:0000313" key="8">
    <source>
        <dbReference type="Proteomes" id="UP001305779"/>
    </source>
</evidence>
<feature type="region of interest" description="Disordered" evidence="6">
    <location>
        <begin position="119"/>
        <end position="156"/>
    </location>
</feature>